<gene>
    <name evidence="2" type="ORF">DPMN_091028</name>
</gene>
<evidence type="ECO:0000256" key="1">
    <source>
        <dbReference type="SAM" id="MobiDB-lite"/>
    </source>
</evidence>
<sequence length="85" mass="9701">MTVRSLKFYSQNDRVASRNKHRLTLQEIREKIVGYSRQRDRAHLDPSVGTVTKKPGQPPTSQKHFNTIYGPELQSVGTEFTCGLL</sequence>
<evidence type="ECO:0000313" key="3">
    <source>
        <dbReference type="Proteomes" id="UP000828390"/>
    </source>
</evidence>
<name>A0A9D4KYT4_DREPO</name>
<feature type="region of interest" description="Disordered" evidence="1">
    <location>
        <begin position="36"/>
        <end position="66"/>
    </location>
</feature>
<keyword evidence="3" id="KW-1185">Reference proteome</keyword>
<dbReference type="EMBL" id="JAIWYP010000003">
    <property type="protein sequence ID" value="KAH3848648.1"/>
    <property type="molecule type" value="Genomic_DNA"/>
</dbReference>
<accession>A0A9D4KYT4</accession>
<organism evidence="2 3">
    <name type="scientific">Dreissena polymorpha</name>
    <name type="common">Zebra mussel</name>
    <name type="synonym">Mytilus polymorpha</name>
    <dbReference type="NCBI Taxonomy" id="45954"/>
    <lineage>
        <taxon>Eukaryota</taxon>
        <taxon>Metazoa</taxon>
        <taxon>Spiralia</taxon>
        <taxon>Lophotrochozoa</taxon>
        <taxon>Mollusca</taxon>
        <taxon>Bivalvia</taxon>
        <taxon>Autobranchia</taxon>
        <taxon>Heteroconchia</taxon>
        <taxon>Euheterodonta</taxon>
        <taxon>Imparidentia</taxon>
        <taxon>Neoheterodontei</taxon>
        <taxon>Myida</taxon>
        <taxon>Dreissenoidea</taxon>
        <taxon>Dreissenidae</taxon>
        <taxon>Dreissena</taxon>
    </lineage>
</organism>
<protein>
    <submittedName>
        <fullName evidence="2">Uncharacterized protein</fullName>
    </submittedName>
</protein>
<dbReference type="Proteomes" id="UP000828390">
    <property type="component" value="Unassembled WGS sequence"/>
</dbReference>
<reference evidence="2" key="2">
    <citation type="submission" date="2020-11" db="EMBL/GenBank/DDBJ databases">
        <authorList>
            <person name="McCartney M.A."/>
            <person name="Auch B."/>
            <person name="Kono T."/>
            <person name="Mallez S."/>
            <person name="Becker A."/>
            <person name="Gohl D.M."/>
            <person name="Silverstein K.A.T."/>
            <person name="Koren S."/>
            <person name="Bechman K.B."/>
            <person name="Herman A."/>
            <person name="Abrahante J.E."/>
            <person name="Garbe J."/>
        </authorList>
    </citation>
    <scope>NUCLEOTIDE SEQUENCE</scope>
    <source>
        <strain evidence="2">Duluth1</strain>
        <tissue evidence="2">Whole animal</tissue>
    </source>
</reference>
<evidence type="ECO:0000313" key="2">
    <source>
        <dbReference type="EMBL" id="KAH3848648.1"/>
    </source>
</evidence>
<proteinExistence type="predicted"/>
<reference evidence="2" key="1">
    <citation type="journal article" date="2019" name="bioRxiv">
        <title>The Genome of the Zebra Mussel, Dreissena polymorpha: A Resource for Invasive Species Research.</title>
        <authorList>
            <person name="McCartney M.A."/>
            <person name="Auch B."/>
            <person name="Kono T."/>
            <person name="Mallez S."/>
            <person name="Zhang Y."/>
            <person name="Obille A."/>
            <person name="Becker A."/>
            <person name="Abrahante J.E."/>
            <person name="Garbe J."/>
            <person name="Badalamenti J.P."/>
            <person name="Herman A."/>
            <person name="Mangelson H."/>
            <person name="Liachko I."/>
            <person name="Sullivan S."/>
            <person name="Sone E.D."/>
            <person name="Koren S."/>
            <person name="Silverstein K.A.T."/>
            <person name="Beckman K.B."/>
            <person name="Gohl D.M."/>
        </authorList>
    </citation>
    <scope>NUCLEOTIDE SEQUENCE</scope>
    <source>
        <strain evidence="2">Duluth1</strain>
        <tissue evidence="2">Whole animal</tissue>
    </source>
</reference>
<dbReference type="AlphaFoldDB" id="A0A9D4KYT4"/>
<comment type="caution">
    <text evidence="2">The sequence shown here is derived from an EMBL/GenBank/DDBJ whole genome shotgun (WGS) entry which is preliminary data.</text>
</comment>